<accession>A0A151ZJK4</accession>
<feature type="signal peptide" evidence="2">
    <location>
        <begin position="1"/>
        <end position="21"/>
    </location>
</feature>
<evidence type="ECO:0000256" key="2">
    <source>
        <dbReference type="SAM" id="SignalP"/>
    </source>
</evidence>
<dbReference type="FunCoup" id="A0A151ZJK4">
    <property type="interactions" value="2"/>
</dbReference>
<dbReference type="InterPro" id="IPR000560">
    <property type="entry name" value="His_Pase_clade-2"/>
</dbReference>
<organism evidence="3 4">
    <name type="scientific">Tieghemostelium lacteum</name>
    <name type="common">Slime mold</name>
    <name type="synonym">Dictyostelium lacteum</name>
    <dbReference type="NCBI Taxonomy" id="361077"/>
    <lineage>
        <taxon>Eukaryota</taxon>
        <taxon>Amoebozoa</taxon>
        <taxon>Evosea</taxon>
        <taxon>Eumycetozoa</taxon>
        <taxon>Dictyostelia</taxon>
        <taxon>Dictyosteliales</taxon>
        <taxon>Raperosteliaceae</taxon>
        <taxon>Tieghemostelium</taxon>
    </lineage>
</organism>
<dbReference type="InterPro" id="IPR050645">
    <property type="entry name" value="Histidine_acid_phosphatase"/>
</dbReference>
<dbReference type="Pfam" id="PF00328">
    <property type="entry name" value="His_Phos_2"/>
    <property type="match status" value="1"/>
</dbReference>
<evidence type="ECO:0000256" key="1">
    <source>
        <dbReference type="ARBA" id="ARBA00005375"/>
    </source>
</evidence>
<name>A0A151ZJK4_TIELA</name>
<keyword evidence="4" id="KW-1185">Reference proteome</keyword>
<evidence type="ECO:0000313" key="4">
    <source>
        <dbReference type="Proteomes" id="UP000076078"/>
    </source>
</evidence>
<evidence type="ECO:0008006" key="5">
    <source>
        <dbReference type="Google" id="ProtNLM"/>
    </source>
</evidence>
<dbReference type="OrthoDB" id="10257284at2759"/>
<dbReference type="PANTHER" id="PTHR11567">
    <property type="entry name" value="ACID PHOSPHATASE-RELATED"/>
    <property type="match status" value="1"/>
</dbReference>
<dbReference type="SUPFAM" id="SSF53254">
    <property type="entry name" value="Phosphoglycerate mutase-like"/>
    <property type="match status" value="1"/>
</dbReference>
<reference evidence="3 4" key="1">
    <citation type="submission" date="2015-12" db="EMBL/GenBank/DDBJ databases">
        <title>Dictyostelia acquired genes for synthesis and detection of signals that induce cell-type specialization by lateral gene transfer from prokaryotes.</title>
        <authorList>
            <person name="Gloeckner G."/>
            <person name="Schaap P."/>
        </authorList>
    </citation>
    <scope>NUCLEOTIDE SEQUENCE [LARGE SCALE GENOMIC DNA]</scope>
    <source>
        <strain evidence="3 4">TK</strain>
    </source>
</reference>
<evidence type="ECO:0000313" key="3">
    <source>
        <dbReference type="EMBL" id="KYQ94163.1"/>
    </source>
</evidence>
<dbReference type="AlphaFoldDB" id="A0A151ZJK4"/>
<comment type="caution">
    <text evidence="3">The sequence shown here is derived from an EMBL/GenBank/DDBJ whole genome shotgun (WGS) entry which is preliminary data.</text>
</comment>
<comment type="similarity">
    <text evidence="1">Belongs to the histidine acid phosphatase family.</text>
</comment>
<dbReference type="EMBL" id="LODT01000022">
    <property type="protein sequence ID" value="KYQ94163.1"/>
    <property type="molecule type" value="Genomic_DNA"/>
</dbReference>
<dbReference type="Gene3D" id="3.40.50.1240">
    <property type="entry name" value="Phosphoglycerate mutase-like"/>
    <property type="match status" value="1"/>
</dbReference>
<feature type="chain" id="PRO_5007593393" description="Counting factor 60" evidence="2">
    <location>
        <begin position="22"/>
        <end position="434"/>
    </location>
</feature>
<keyword evidence="2" id="KW-0732">Signal</keyword>
<gene>
    <name evidence="3" type="ORF">DLAC_04453</name>
</gene>
<dbReference type="Proteomes" id="UP000076078">
    <property type="component" value="Unassembled WGS sequence"/>
</dbReference>
<sequence>MNEFKVLLLLICVISITVTQSQKPFYCQAPLPVFIKNIECDHSLSNPSENTNGLTLKMVQVVTRHGDRTPLYSTMNGLMDEWNCTLGSYMLPSQGNNGETLNNVDLLYRKVYLPGREYLPGNCSLGQLTALGYQQHINLGQAFRSLYVYKYALLSETLDESEIWVRSTDVPRTLQSAQGHLTGLYPPGTTGETGQNSVNIIDIFTMDSYFENMEPNNNLCPILVQYYYNNTDSQTYYQFNKENYNLKKEIEQALDINKAPDWSDLMDLFFATQCHGFDLPPGITESVVNATYQASLWENNYLLSPSIVNRLSMSTFFEEIINNIEEFISGNITTKYFIFSGHDDTVGPLMMLFGIDQYWPPYASHVEFELWEDDNSNKFIQLKYNGVSIEVSGCSSTMCPIDEFFETAYSILVPDYSDACQPTSSSNESGSVWP</sequence>
<dbReference type="PROSITE" id="PS00616">
    <property type="entry name" value="HIS_ACID_PHOSPHAT_1"/>
    <property type="match status" value="1"/>
</dbReference>
<dbReference type="InParanoid" id="A0A151ZJK4"/>
<protein>
    <recommendedName>
        <fullName evidence="5">Counting factor 60</fullName>
    </recommendedName>
</protein>
<dbReference type="OMA" id="VPCHGSR"/>
<proteinExistence type="inferred from homology"/>
<dbReference type="InterPro" id="IPR033379">
    <property type="entry name" value="Acid_Pase_AS"/>
</dbReference>
<dbReference type="InterPro" id="IPR029033">
    <property type="entry name" value="His_PPase_superfam"/>
</dbReference>
<dbReference type="GO" id="GO:0016791">
    <property type="term" value="F:phosphatase activity"/>
    <property type="evidence" value="ECO:0007669"/>
    <property type="project" value="TreeGrafter"/>
</dbReference>
<dbReference type="STRING" id="361077.A0A151ZJK4"/>
<dbReference type="PANTHER" id="PTHR11567:SF203">
    <property type="entry name" value="COUNTING FACTOR 60"/>
    <property type="match status" value="1"/>
</dbReference>
<dbReference type="CDD" id="cd07061">
    <property type="entry name" value="HP_HAP_like"/>
    <property type="match status" value="1"/>
</dbReference>